<organism evidence="1 2">
    <name type="scientific">Argiope bruennichi</name>
    <name type="common">Wasp spider</name>
    <name type="synonym">Aranea bruennichi</name>
    <dbReference type="NCBI Taxonomy" id="94029"/>
    <lineage>
        <taxon>Eukaryota</taxon>
        <taxon>Metazoa</taxon>
        <taxon>Ecdysozoa</taxon>
        <taxon>Arthropoda</taxon>
        <taxon>Chelicerata</taxon>
        <taxon>Arachnida</taxon>
        <taxon>Araneae</taxon>
        <taxon>Araneomorphae</taxon>
        <taxon>Entelegynae</taxon>
        <taxon>Araneoidea</taxon>
        <taxon>Araneidae</taxon>
        <taxon>Argiope</taxon>
    </lineage>
</organism>
<evidence type="ECO:0000313" key="1">
    <source>
        <dbReference type="EMBL" id="KAF8795688.1"/>
    </source>
</evidence>
<gene>
    <name evidence="1" type="ORF">HNY73_000156</name>
</gene>
<proteinExistence type="predicted"/>
<reference evidence="1" key="2">
    <citation type="submission" date="2020-06" db="EMBL/GenBank/DDBJ databases">
        <authorList>
            <person name="Sheffer M."/>
        </authorList>
    </citation>
    <scope>NUCLEOTIDE SEQUENCE</scope>
</reference>
<comment type="caution">
    <text evidence="1">The sequence shown here is derived from an EMBL/GenBank/DDBJ whole genome shotgun (WGS) entry which is preliminary data.</text>
</comment>
<protein>
    <submittedName>
        <fullName evidence="1">Uncharacterized protein</fullName>
    </submittedName>
</protein>
<dbReference type="AlphaFoldDB" id="A0A8T0FZR7"/>
<keyword evidence="2" id="KW-1185">Reference proteome</keyword>
<name>A0A8T0FZR7_ARGBR</name>
<dbReference type="Proteomes" id="UP000807504">
    <property type="component" value="Unassembled WGS sequence"/>
</dbReference>
<evidence type="ECO:0000313" key="2">
    <source>
        <dbReference type="Proteomes" id="UP000807504"/>
    </source>
</evidence>
<sequence>MWKVLKFPQNAHVGMFTIVAPPPTKIQDLQRRGIDRRTLVKASYTFPAETDNRATRFSDGTRCFSFDTKRRNPSTPLWPRNWSAPSYPMWAMDHIQVTPDIAEVSWGEKQTDVDQHCANRSGILSGWKIIEELQKTLQKYSQLVNIF</sequence>
<reference evidence="1" key="1">
    <citation type="journal article" date="2020" name="bioRxiv">
        <title>Chromosome-level reference genome of the European wasp spider Argiope bruennichi: a resource for studies on range expansion and evolutionary adaptation.</title>
        <authorList>
            <person name="Sheffer M.M."/>
            <person name="Hoppe A."/>
            <person name="Krehenwinkel H."/>
            <person name="Uhl G."/>
            <person name="Kuss A.W."/>
            <person name="Jensen L."/>
            <person name="Jensen C."/>
            <person name="Gillespie R.G."/>
            <person name="Hoff K.J."/>
            <person name="Prost S."/>
        </authorList>
    </citation>
    <scope>NUCLEOTIDE SEQUENCE</scope>
</reference>
<dbReference type="EMBL" id="JABXBU010000001">
    <property type="protein sequence ID" value="KAF8795688.1"/>
    <property type="molecule type" value="Genomic_DNA"/>
</dbReference>
<accession>A0A8T0FZR7</accession>